<dbReference type="STRING" id="1070319.CAGGBEG34_190053"/>
<organism evidence="8 9">
    <name type="scientific">Candidatus Glomeribacter gigasporarum BEG34</name>
    <dbReference type="NCBI Taxonomy" id="1070319"/>
    <lineage>
        <taxon>Bacteria</taxon>
        <taxon>Pseudomonadati</taxon>
        <taxon>Pseudomonadota</taxon>
        <taxon>Betaproteobacteria</taxon>
        <taxon>Burkholderiales</taxon>
        <taxon>Burkholderiaceae</taxon>
        <taxon>Candidatus Glomeribacter</taxon>
    </lineage>
</organism>
<dbReference type="PANTHER" id="PTHR30477">
    <property type="entry name" value="ABC-TRANSPORTER METAL-BINDING PROTEIN"/>
    <property type="match status" value="1"/>
</dbReference>
<evidence type="ECO:0000256" key="4">
    <source>
        <dbReference type="ARBA" id="ARBA00022989"/>
    </source>
</evidence>
<evidence type="ECO:0000256" key="5">
    <source>
        <dbReference type="ARBA" id="ARBA00023136"/>
    </source>
</evidence>
<sequence length="270" mass="27999">MFEYEFMRHAFAAAGLVAAVSGSVGFFLTLRQQTFAGHALSHLGFTGAMAATLAGIAPFWGLIGFTLAAGLAMGALDEKLSGRDVAIGVVLSLSLGVGVLFMALSAQAVQVTALLFGSVLGVDAPTLKMLALLSAFTLIALALMLRPLLFCTLQPELAQAKGVPVRCVSMLFLALVALTVAACTQIVGALLVFILMAGPAAAAQNWTVRWSAGIALAVVCALACAWGGIALAYLSNWPTSFWISVLSALAYGLSLLTGPMRMSHFRNTSD</sequence>
<dbReference type="OrthoDB" id="2375762at2"/>
<feature type="transmembrane region" description="Helical" evidence="7">
    <location>
        <begin position="49"/>
        <end position="73"/>
    </location>
</feature>
<reference evidence="8 9" key="1">
    <citation type="submission" date="2011-08" db="EMBL/GenBank/DDBJ databases">
        <title>The genome of the obligate endobacterium of an arbuscular mycorrhizal fungus reveals an interphylum network of nutritional interactions.</title>
        <authorList>
            <person name="Ghignone S."/>
            <person name="Salvioli A."/>
            <person name="Anca I."/>
            <person name="Lumini E."/>
            <person name="Ortu G."/>
            <person name="Petiti L."/>
            <person name="Cruveiller S."/>
            <person name="Bianciotto V."/>
            <person name="Piffanelli P."/>
            <person name="Lanfranco L."/>
            <person name="Bonfante P."/>
        </authorList>
    </citation>
    <scope>NUCLEOTIDE SEQUENCE [LARGE SCALE GENOMIC DNA]</scope>
    <source>
        <strain evidence="8 9">BEG34</strain>
    </source>
</reference>
<accession>G2J7Y9</accession>
<evidence type="ECO:0000313" key="8">
    <source>
        <dbReference type="EMBL" id="CCD28886.1"/>
    </source>
</evidence>
<dbReference type="InterPro" id="IPR001626">
    <property type="entry name" value="ABC_TroCD"/>
</dbReference>
<dbReference type="Gene3D" id="1.10.3470.10">
    <property type="entry name" value="ABC transporter involved in vitamin B12 uptake, BtuC"/>
    <property type="match status" value="1"/>
</dbReference>
<evidence type="ECO:0000256" key="2">
    <source>
        <dbReference type="ARBA" id="ARBA00008034"/>
    </source>
</evidence>
<dbReference type="PANTHER" id="PTHR30477:SF21">
    <property type="entry name" value="ABC-3 PROTEIN"/>
    <property type="match status" value="1"/>
</dbReference>
<feature type="transmembrane region" description="Helical" evidence="7">
    <location>
        <begin position="241"/>
        <end position="260"/>
    </location>
</feature>
<dbReference type="EMBL" id="CAFB01000035">
    <property type="protein sequence ID" value="CCD28886.1"/>
    <property type="molecule type" value="Genomic_DNA"/>
</dbReference>
<comment type="caution">
    <text evidence="8">The sequence shown here is derived from an EMBL/GenBank/DDBJ whole genome shotgun (WGS) entry which is preliminary data.</text>
</comment>
<name>G2J7Y9_9BURK</name>
<keyword evidence="3 6" id="KW-0812">Transmembrane</keyword>
<dbReference type="eggNOG" id="COG1108">
    <property type="taxonomic scope" value="Bacteria"/>
</dbReference>
<dbReference type="Pfam" id="PF00950">
    <property type="entry name" value="ABC-3"/>
    <property type="match status" value="1"/>
</dbReference>
<dbReference type="SUPFAM" id="SSF81345">
    <property type="entry name" value="ABC transporter involved in vitamin B12 uptake, BtuC"/>
    <property type="match status" value="1"/>
</dbReference>
<keyword evidence="9" id="KW-1185">Reference proteome</keyword>
<comment type="subcellular location">
    <subcellularLocation>
        <location evidence="6">Cell membrane</location>
        <topology evidence="6">Multi-pass membrane protein</topology>
    </subcellularLocation>
    <subcellularLocation>
        <location evidence="1">Membrane</location>
        <topology evidence="1">Multi-pass membrane protein</topology>
    </subcellularLocation>
</comment>
<comment type="similarity">
    <text evidence="2 6">Belongs to the ABC-3 integral membrane protein family.</text>
</comment>
<dbReference type="AlphaFoldDB" id="G2J7Y9"/>
<proteinExistence type="inferred from homology"/>
<evidence type="ECO:0000256" key="6">
    <source>
        <dbReference type="RuleBase" id="RU003943"/>
    </source>
</evidence>
<dbReference type="RefSeq" id="WP_006682147.1">
    <property type="nucleotide sequence ID" value="NZ_CAFB01000035.1"/>
</dbReference>
<feature type="transmembrane region" description="Helical" evidence="7">
    <location>
        <begin position="85"/>
        <end position="109"/>
    </location>
</feature>
<feature type="transmembrane region" description="Helical" evidence="7">
    <location>
        <begin position="129"/>
        <end position="149"/>
    </location>
</feature>
<feature type="transmembrane region" description="Helical" evidence="7">
    <location>
        <begin position="170"/>
        <end position="198"/>
    </location>
</feature>
<evidence type="ECO:0000256" key="1">
    <source>
        <dbReference type="ARBA" id="ARBA00004141"/>
    </source>
</evidence>
<evidence type="ECO:0000313" key="9">
    <source>
        <dbReference type="Proteomes" id="UP000054051"/>
    </source>
</evidence>
<dbReference type="Proteomes" id="UP000054051">
    <property type="component" value="Unassembled WGS sequence"/>
</dbReference>
<keyword evidence="6" id="KW-0813">Transport</keyword>
<dbReference type="GO" id="GO:0043190">
    <property type="term" value="C:ATP-binding cassette (ABC) transporter complex"/>
    <property type="evidence" value="ECO:0007669"/>
    <property type="project" value="InterPro"/>
</dbReference>
<keyword evidence="4 7" id="KW-1133">Transmembrane helix</keyword>
<dbReference type="InterPro" id="IPR037294">
    <property type="entry name" value="ABC_BtuC-like"/>
</dbReference>
<evidence type="ECO:0000256" key="7">
    <source>
        <dbReference type="SAM" id="Phobius"/>
    </source>
</evidence>
<gene>
    <name evidence="8" type="ORF">CAGGBEG34_190053</name>
</gene>
<feature type="transmembrane region" description="Helical" evidence="7">
    <location>
        <begin position="210"/>
        <end position="234"/>
    </location>
</feature>
<protein>
    <submittedName>
        <fullName evidence="8">ABC Mn2+/Zn2+ transporter, inner membrane subunit</fullName>
    </submittedName>
</protein>
<keyword evidence="5 7" id="KW-0472">Membrane</keyword>
<evidence type="ECO:0000256" key="3">
    <source>
        <dbReference type="ARBA" id="ARBA00022692"/>
    </source>
</evidence>
<dbReference type="GO" id="GO:0055085">
    <property type="term" value="P:transmembrane transport"/>
    <property type="evidence" value="ECO:0007669"/>
    <property type="project" value="InterPro"/>
</dbReference>